<sequence length="109" mass="12916">MTTNSNLLKPFILPYLLFILISIILLCNCSSAEITKRDKSQRNPLIEKIRLAMDANYRMDVQRSEDIFNEAINKWPDEPLPYLFKGGLYLNILRYHNKNIEEENRKLKE</sequence>
<dbReference type="AlphaFoldDB" id="A0A1E3X5C0"/>
<dbReference type="EMBL" id="MAYW01000180">
    <property type="protein sequence ID" value="ODS30752.1"/>
    <property type="molecule type" value="Genomic_DNA"/>
</dbReference>
<comment type="caution">
    <text evidence="2">The sequence shown here is derived from an EMBL/GenBank/DDBJ whole genome shotgun (WGS) entry which is preliminary data.</text>
</comment>
<proteinExistence type="predicted"/>
<keyword evidence="1" id="KW-1133">Transmembrane helix</keyword>
<gene>
    <name evidence="2" type="ORF">SCARUB_04130</name>
</gene>
<dbReference type="Proteomes" id="UP000094056">
    <property type="component" value="Unassembled WGS sequence"/>
</dbReference>
<reference evidence="2 3" key="1">
    <citation type="submission" date="2016-07" db="EMBL/GenBank/DDBJ databases">
        <title>Draft genome of Scalindua rubra, obtained from a brine-seawater interface in the Red Sea, sheds light on salt adaptation in anammox bacteria.</title>
        <authorList>
            <person name="Speth D.R."/>
            <person name="Lagkouvardos I."/>
            <person name="Wang Y."/>
            <person name="Qian P.-Y."/>
            <person name="Dutilh B.E."/>
            <person name="Jetten M.S."/>
        </authorList>
    </citation>
    <scope>NUCLEOTIDE SEQUENCE [LARGE SCALE GENOMIC DNA]</scope>
    <source>
        <strain evidence="2">BSI-1</strain>
    </source>
</reference>
<protein>
    <recommendedName>
        <fullName evidence="4">Tetratricopeptide repeat protein</fullName>
    </recommendedName>
</protein>
<evidence type="ECO:0000313" key="3">
    <source>
        <dbReference type="Proteomes" id="UP000094056"/>
    </source>
</evidence>
<accession>A0A1E3X5C0</accession>
<organism evidence="2 3">
    <name type="scientific">Candidatus Scalindua rubra</name>
    <dbReference type="NCBI Taxonomy" id="1872076"/>
    <lineage>
        <taxon>Bacteria</taxon>
        <taxon>Pseudomonadati</taxon>
        <taxon>Planctomycetota</taxon>
        <taxon>Candidatus Brocadiia</taxon>
        <taxon>Candidatus Brocadiales</taxon>
        <taxon>Candidatus Scalinduaceae</taxon>
        <taxon>Candidatus Scalindua</taxon>
    </lineage>
</organism>
<name>A0A1E3X5C0_9BACT</name>
<keyword evidence="1" id="KW-0472">Membrane</keyword>
<evidence type="ECO:0000256" key="1">
    <source>
        <dbReference type="SAM" id="Phobius"/>
    </source>
</evidence>
<evidence type="ECO:0000313" key="2">
    <source>
        <dbReference type="EMBL" id="ODS30752.1"/>
    </source>
</evidence>
<keyword evidence="1" id="KW-0812">Transmembrane</keyword>
<evidence type="ECO:0008006" key="4">
    <source>
        <dbReference type="Google" id="ProtNLM"/>
    </source>
</evidence>
<feature type="transmembrane region" description="Helical" evidence="1">
    <location>
        <begin position="12"/>
        <end position="32"/>
    </location>
</feature>
<feature type="non-terminal residue" evidence="2">
    <location>
        <position position="109"/>
    </location>
</feature>